<feature type="coiled-coil region" evidence="1">
    <location>
        <begin position="3"/>
        <end position="30"/>
    </location>
</feature>
<dbReference type="PROSITE" id="PS50075">
    <property type="entry name" value="CARRIER"/>
    <property type="match status" value="1"/>
</dbReference>
<dbReference type="SUPFAM" id="SSF47336">
    <property type="entry name" value="ACP-like"/>
    <property type="match status" value="1"/>
</dbReference>
<proteinExistence type="predicted"/>
<evidence type="ECO:0000313" key="4">
    <source>
        <dbReference type="Proteomes" id="UP000463883"/>
    </source>
</evidence>
<organism evidence="3 4">
    <name type="scientific">Aminipila terrae</name>
    <dbReference type="NCBI Taxonomy" id="2697030"/>
    <lineage>
        <taxon>Bacteria</taxon>
        <taxon>Bacillati</taxon>
        <taxon>Bacillota</taxon>
        <taxon>Clostridia</taxon>
        <taxon>Peptostreptococcales</taxon>
        <taxon>Anaerovoracaceae</taxon>
        <taxon>Aminipila</taxon>
    </lineage>
</organism>
<feature type="domain" description="Carrier" evidence="2">
    <location>
        <begin position="1"/>
        <end position="75"/>
    </location>
</feature>
<reference evidence="3 4" key="1">
    <citation type="submission" date="2020-01" db="EMBL/GenBank/DDBJ databases">
        <title>Genomic analysis of Aminipila sp. CBA3637.</title>
        <authorList>
            <person name="Kim Y.B."/>
            <person name="Roh S.W."/>
        </authorList>
    </citation>
    <scope>NUCLEOTIDE SEQUENCE [LARGE SCALE GENOMIC DNA]</scope>
    <source>
        <strain evidence="3 4">CBA3637</strain>
    </source>
</reference>
<keyword evidence="1" id="KW-0175">Coiled coil</keyword>
<dbReference type="Proteomes" id="UP000463883">
    <property type="component" value="Chromosome"/>
</dbReference>
<dbReference type="AlphaFoldDB" id="A0A6P1MBR7"/>
<accession>A0A6P1MBR7</accession>
<keyword evidence="4" id="KW-1185">Reference proteome</keyword>
<protein>
    <submittedName>
        <fullName evidence="3">Acyl carrier protein</fullName>
    </submittedName>
</protein>
<name>A0A6P1MBR7_9FIRM</name>
<dbReference type="RefSeq" id="WP_162361850.1">
    <property type="nucleotide sequence ID" value="NZ_CP047591.1"/>
</dbReference>
<dbReference type="EMBL" id="CP047591">
    <property type="protein sequence ID" value="QHI72080.1"/>
    <property type="molecule type" value="Genomic_DNA"/>
</dbReference>
<dbReference type="Pfam" id="PF00550">
    <property type="entry name" value="PP-binding"/>
    <property type="match status" value="1"/>
</dbReference>
<dbReference type="KEGG" id="amic:Ami3637_06415"/>
<dbReference type="Gene3D" id="1.10.1200.10">
    <property type="entry name" value="ACP-like"/>
    <property type="match status" value="1"/>
</dbReference>
<sequence>MERLLLESMADILETEVEKLNLETEFKTEEYDWDSLKGYAILVMLEEEFQVEMPVDDFIEAKKIQDLFNYIHTHTDR</sequence>
<gene>
    <name evidence="3" type="ORF">Ami3637_06415</name>
</gene>
<evidence type="ECO:0000313" key="3">
    <source>
        <dbReference type="EMBL" id="QHI72080.1"/>
    </source>
</evidence>
<evidence type="ECO:0000259" key="2">
    <source>
        <dbReference type="PROSITE" id="PS50075"/>
    </source>
</evidence>
<dbReference type="InterPro" id="IPR009081">
    <property type="entry name" value="PP-bd_ACP"/>
</dbReference>
<dbReference type="InterPro" id="IPR036736">
    <property type="entry name" value="ACP-like_sf"/>
</dbReference>
<evidence type="ECO:0000256" key="1">
    <source>
        <dbReference type="SAM" id="Coils"/>
    </source>
</evidence>